<evidence type="ECO:0000256" key="2">
    <source>
        <dbReference type="ARBA" id="ARBA00004694"/>
    </source>
</evidence>
<evidence type="ECO:0000256" key="5">
    <source>
        <dbReference type="ARBA" id="ARBA00012053"/>
    </source>
</evidence>
<feature type="transmembrane region" description="Helical" evidence="17">
    <location>
        <begin position="1215"/>
        <end position="1236"/>
    </location>
</feature>
<keyword evidence="17" id="KW-0812">Transmembrane</keyword>
<organism evidence="18 19">
    <name type="scientific">Rhodotorula toruloides</name>
    <name type="common">Yeast</name>
    <name type="synonym">Rhodosporidium toruloides</name>
    <dbReference type="NCBI Taxonomy" id="5286"/>
    <lineage>
        <taxon>Eukaryota</taxon>
        <taxon>Fungi</taxon>
        <taxon>Dikarya</taxon>
        <taxon>Basidiomycota</taxon>
        <taxon>Pucciniomycotina</taxon>
        <taxon>Microbotryomycetes</taxon>
        <taxon>Sporidiobolales</taxon>
        <taxon>Sporidiobolaceae</taxon>
        <taxon>Rhodotorula</taxon>
    </lineage>
</organism>
<feature type="region of interest" description="Disordered" evidence="16">
    <location>
        <begin position="1568"/>
        <end position="1590"/>
    </location>
</feature>
<evidence type="ECO:0000256" key="1">
    <source>
        <dbReference type="ARBA" id="ARBA00001947"/>
    </source>
</evidence>
<gene>
    <name evidence="18" type="primary">FGENESH: predicted gene_3.570</name>
    <name evidence="18" type="ORF">BN2166_0021190</name>
</gene>
<dbReference type="Pfam" id="PF11735">
    <property type="entry name" value="CAP59_mtransfer"/>
    <property type="match status" value="2"/>
</dbReference>
<keyword evidence="19" id="KW-1185">Reference proteome</keyword>
<feature type="transmembrane region" description="Helical" evidence="17">
    <location>
        <begin position="540"/>
        <end position="564"/>
    </location>
</feature>
<dbReference type="NCBIfam" id="NF006762">
    <property type="entry name" value="PRK09283.1"/>
    <property type="match status" value="1"/>
</dbReference>
<keyword evidence="8" id="KW-0862">Zinc</keyword>
<comment type="catalytic activity">
    <reaction evidence="13 14">
        <text>2 5-aminolevulinate = porphobilinogen + 2 H2O + H(+)</text>
        <dbReference type="Rhea" id="RHEA:24064"/>
        <dbReference type="ChEBI" id="CHEBI:15377"/>
        <dbReference type="ChEBI" id="CHEBI:15378"/>
        <dbReference type="ChEBI" id="CHEBI:58126"/>
        <dbReference type="ChEBI" id="CHEBI:356416"/>
        <dbReference type="EC" id="4.2.1.24"/>
    </reaction>
</comment>
<dbReference type="Pfam" id="PF00490">
    <property type="entry name" value="ALAD"/>
    <property type="match status" value="1"/>
</dbReference>
<comment type="cofactor">
    <cofactor evidence="1">
        <name>Zn(2+)</name>
        <dbReference type="ChEBI" id="CHEBI:29105"/>
    </cofactor>
</comment>
<proteinExistence type="inferred from homology"/>
<dbReference type="SMART" id="SM01004">
    <property type="entry name" value="ALAD"/>
    <property type="match status" value="1"/>
</dbReference>
<keyword evidence="11 14" id="KW-0627">Porphyrin biosynthesis</keyword>
<dbReference type="PRINTS" id="PR00144">
    <property type="entry name" value="DALDHYDRTASE"/>
</dbReference>
<keyword evidence="17" id="KW-1133">Transmembrane helix</keyword>
<keyword evidence="7" id="KW-0479">Metal-binding</keyword>
<evidence type="ECO:0000256" key="3">
    <source>
        <dbReference type="ARBA" id="ARBA00008055"/>
    </source>
</evidence>
<evidence type="ECO:0000256" key="6">
    <source>
        <dbReference type="ARBA" id="ARBA00020771"/>
    </source>
</evidence>
<dbReference type="InterPro" id="IPR001731">
    <property type="entry name" value="ALAD"/>
</dbReference>
<feature type="compositionally biased region" description="Low complexity" evidence="16">
    <location>
        <begin position="1568"/>
        <end position="1580"/>
    </location>
</feature>
<comment type="function">
    <text evidence="12">Catalyzes an early step in the biosynthesis of tetrapyrroles. Binds two molecules of 5-aminolevulinate per subunit, each at a distinct site, and catalyzes their condensation to form porphobilinogen.</text>
</comment>
<dbReference type="GO" id="GO:0004655">
    <property type="term" value="F:porphobilinogen synthase activity"/>
    <property type="evidence" value="ECO:0007669"/>
    <property type="project" value="UniProtKB-EC"/>
</dbReference>
<dbReference type="EMBL" id="CWKI01000003">
    <property type="protein sequence ID" value="CTR06258.1"/>
    <property type="molecule type" value="Genomic_DNA"/>
</dbReference>
<feature type="region of interest" description="Disordered" evidence="16">
    <location>
        <begin position="1095"/>
        <end position="1185"/>
    </location>
</feature>
<feature type="compositionally biased region" description="Acidic residues" evidence="16">
    <location>
        <begin position="1176"/>
        <end position="1185"/>
    </location>
</feature>
<evidence type="ECO:0000256" key="16">
    <source>
        <dbReference type="SAM" id="MobiDB-lite"/>
    </source>
</evidence>
<dbReference type="PANTHER" id="PTHR34144:SF7">
    <property type="entry name" value="EXPORT PROTEIN (CAP59), PUTATIVE (AFU_ORTHOLOGUE AFUA_7G05020)-RELATED"/>
    <property type="match status" value="1"/>
</dbReference>
<reference evidence="18 19" key="1">
    <citation type="submission" date="2015-07" db="EMBL/GenBank/DDBJ databases">
        <authorList>
            <person name="Cajimat M.N.B."/>
            <person name="Milazzo M.L."/>
            <person name="Fulhorst C.F."/>
        </authorList>
    </citation>
    <scope>NUCLEOTIDE SEQUENCE [LARGE SCALE GENOMIC DNA]</scope>
    <source>
        <strain evidence="18">Single colony</strain>
    </source>
</reference>
<dbReference type="CDD" id="cd04824">
    <property type="entry name" value="eu_ALAD_PBGS_cysteine_rich"/>
    <property type="match status" value="1"/>
</dbReference>
<dbReference type="InterPro" id="IPR013785">
    <property type="entry name" value="Aldolase_TIM"/>
</dbReference>
<evidence type="ECO:0000256" key="17">
    <source>
        <dbReference type="SAM" id="Phobius"/>
    </source>
</evidence>
<dbReference type="InterPro" id="IPR021047">
    <property type="entry name" value="Mannosyltransferase_CMT1"/>
</dbReference>
<dbReference type="PROSITE" id="PS00169">
    <property type="entry name" value="D_ALA_DEHYDRATASE"/>
    <property type="match status" value="1"/>
</dbReference>
<keyword evidence="9" id="KW-0350">Heme biosynthesis</keyword>
<evidence type="ECO:0000256" key="14">
    <source>
        <dbReference type="RuleBase" id="RU000515"/>
    </source>
</evidence>
<comment type="pathway">
    <text evidence="2">Porphyrin-containing compound metabolism; protoporphyrin-IX biosynthesis; coproporphyrinogen-III from 5-aminolevulinate: step 1/4.</text>
</comment>
<name>A0A0K3CBJ4_RHOTO</name>
<comment type="subunit">
    <text evidence="4 14">Homooctamer.</text>
</comment>
<evidence type="ECO:0000256" key="15">
    <source>
        <dbReference type="RuleBase" id="RU004161"/>
    </source>
</evidence>
<evidence type="ECO:0000256" key="8">
    <source>
        <dbReference type="ARBA" id="ARBA00022833"/>
    </source>
</evidence>
<dbReference type="SUPFAM" id="SSF51569">
    <property type="entry name" value="Aldolase"/>
    <property type="match status" value="1"/>
</dbReference>
<dbReference type="FunFam" id="3.20.20.70:FF:000048">
    <property type="entry name" value="Delta-aminolevulinic acid dehydratase"/>
    <property type="match status" value="1"/>
</dbReference>
<evidence type="ECO:0000313" key="18">
    <source>
        <dbReference type="EMBL" id="CTR06258.1"/>
    </source>
</evidence>
<feature type="compositionally biased region" description="Basic and acidic residues" evidence="16">
    <location>
        <begin position="480"/>
        <end position="496"/>
    </location>
</feature>
<evidence type="ECO:0000313" key="19">
    <source>
        <dbReference type="Proteomes" id="UP000199069"/>
    </source>
</evidence>
<dbReference type="PANTHER" id="PTHR34144">
    <property type="entry name" value="CHROMOSOME 8, WHOLE GENOME SHOTGUN SEQUENCE"/>
    <property type="match status" value="1"/>
</dbReference>
<protein>
    <recommendedName>
        <fullName evidence="6 14">Delta-aminolevulinic acid dehydratase</fullName>
        <ecNumber evidence="5 14">4.2.1.24</ecNumber>
    </recommendedName>
</protein>
<accession>A0A0K3CBJ4</accession>
<dbReference type="Gene3D" id="3.20.20.70">
    <property type="entry name" value="Aldolase class I"/>
    <property type="match status" value="1"/>
</dbReference>
<feature type="compositionally biased region" description="Low complexity" evidence="16">
    <location>
        <begin position="903"/>
        <end position="915"/>
    </location>
</feature>
<comment type="similarity">
    <text evidence="3 15">Belongs to the ALAD family.</text>
</comment>
<evidence type="ECO:0000256" key="4">
    <source>
        <dbReference type="ARBA" id="ARBA00011823"/>
    </source>
</evidence>
<feature type="region of interest" description="Disordered" evidence="16">
    <location>
        <begin position="903"/>
        <end position="922"/>
    </location>
</feature>
<evidence type="ECO:0000256" key="11">
    <source>
        <dbReference type="ARBA" id="ARBA00023244"/>
    </source>
</evidence>
<dbReference type="InterPro" id="IPR030656">
    <property type="entry name" value="ALAD_AS"/>
</dbReference>
<evidence type="ECO:0000256" key="12">
    <source>
        <dbReference type="ARBA" id="ARBA00025628"/>
    </source>
</evidence>
<dbReference type="STRING" id="5286.A0A0K3CBJ4"/>
<dbReference type="EC" id="4.2.1.24" evidence="5 14"/>
<dbReference type="GO" id="GO:0006782">
    <property type="term" value="P:protoporphyrinogen IX biosynthetic process"/>
    <property type="evidence" value="ECO:0007669"/>
    <property type="project" value="UniProtKB-UniPathway"/>
</dbReference>
<keyword evidence="10 14" id="KW-0456">Lyase</keyword>
<evidence type="ECO:0000256" key="7">
    <source>
        <dbReference type="ARBA" id="ARBA00022723"/>
    </source>
</evidence>
<dbReference type="GO" id="GO:0046872">
    <property type="term" value="F:metal ion binding"/>
    <property type="evidence" value="ECO:0007669"/>
    <property type="project" value="UniProtKB-KW"/>
</dbReference>
<sequence length="1732" mass="191206">MSDSLAVPIQSTLAGGYFHPLLRSLQAERHLTKDMLMYPIFITDEPDAVVEIKSLPGQKRWGINKLHAFLAPLVAKGLRSVILFGVPLHMQKDSRGSPADDPNTPVILATQLIRREFPGVVVACDVCLCEYTDHGHCGELCDVSTLTEAEQVAQAKVIDNGKSVKRMQEVALAYARAGAQIVAPSDMMDGRIGAIKQALVDNGFGNRCSVMSYSAKFASGMYGPFREAAGSVPNFGDRKCYQLPPNARGLARRAIFRDVAEGADFLMVKPAMPYLDIMREARELAPNHPLACYQVSGEFAMLHAGAEAGVYELKTMAFESVEGFLRAGCTLVLTYFTPDFLDWLDEDKHLPSTPRHPSARFFRTKPSAELSNEFLPCATHALLSLFSTESNAATRSSPSSGNSVGCAPRTISNPPRSLSLSLLSPNYTVLQCAALAMPALFRTASPSPRSPPPSSTRDSLDSQADTAETPLLPRWNTAKHSKDWEDSADEGRERSFLRPAGNGRTRADGRPYSHALDLPSSPRSYNATLRSHRRQARLVGLLYSSAWVCFAGTCLIGAGVLGWVGHFLWMRHAAYATAVFEKPMLPKPVEVEGRVEAFSADLRRNGTEREEESVGPLAWRLKAIEDELQARFDGMGLPGMTSLPCAGISVNDTSLTSRYSALRRTGPSEPRQGKTLLALNLYNSEDVLPTLSHALLTVTSFLDPSTVHVSIFENGSTDKTTLALAHLAAALTALGASHTILSDPRKTNWKAVDRIAQLSVYRNVLLSPLSDSPNSFSDIVFINDVYTCPSDVVELLFQRKAQEADAACAMDWRPNGGIARKWNGSVKFYDNWVSRSLSGETLRARADILSEWRNGVEEIFDQPGEERWKERWNRGLPVPVYSCWNGMLALDATPFTSTTISPRYDPSSPLPLSSRKSWRRPPPLTVSTPARFRSALKSPGECAASECKTLAKDFWTRGFDRWLHETVPLPLPRRTESLKNSLVRPSPLPCAPDHSACFESIFALIQPFYIAHTLYRPATTSSYPPEALSRHAKLLARSLGNGSRRRWLPGAWKGLGLGASLLAVDRTKLDQLSWRELLTCLLSLQLTLRPPARLPSTRASPGFSAEQHRPFQPAVILPRRPTTTMARSSTDSAPDDSTPETPLLPRYRSDSPPADGADEKRARRGGAARVKGAWMDPEDEEDEEDGLGEYRGLRWMQGRRKVGCGVCAVSSARCILAASILALAAVLAALASLVYLRHFRTVYRVYEDPLVPDPREVEGMVGRFPRSLARSASEMEEPVGPLAWRLQAIEDELQARFDGMGLPGMTSLPCAGISVNDTSLTSRYSALRQTGPSEPRQGKTLLALNLYNSEDVLPTLSHALLTVTSFLDPSTVHVSIFENGSTDNTTLALAHLAAALTALGASHTILSDPRKTNWKAVDRIAQLAVYRNVVLAPLERDEDFDDIVFINDVFVCPSDILELIFQRKAQEADAACATDWIANKGWASRLNPDVRFYDSWVSRSLSGETLRRQEDFLATLRKGVNVLFDQPGEERYKARWDKGLPVPVYSCWNGLLALDAQPFTSTSISPRYDLSSSLPSSSRKSWPRDSPIASTEPARFRSALNNPGECAASECKLIAKDFWSRGFDRWLVRHFLPSSFERSFDRETLEQIVPSVRVTYSEPVYSNPSLLSLSSLHPPSPSPTLDAEERIDWPSYTPPEEVVCWAWTPGPHVDFEWARAVWERPYETFAKVLSRG</sequence>
<dbReference type="UniPathway" id="UPA00251">
    <property type="reaction ID" value="UER00318"/>
</dbReference>
<dbReference type="Proteomes" id="UP000199069">
    <property type="component" value="Unassembled WGS sequence"/>
</dbReference>
<keyword evidence="17" id="KW-0472">Membrane</keyword>
<evidence type="ECO:0000256" key="9">
    <source>
        <dbReference type="ARBA" id="ARBA00023133"/>
    </source>
</evidence>
<evidence type="ECO:0000256" key="10">
    <source>
        <dbReference type="ARBA" id="ARBA00023239"/>
    </source>
</evidence>
<evidence type="ECO:0000256" key="13">
    <source>
        <dbReference type="ARBA" id="ARBA00047651"/>
    </source>
</evidence>
<feature type="region of interest" description="Disordered" evidence="16">
    <location>
        <begin position="443"/>
        <end position="517"/>
    </location>
</feature>